<sequence length="409" mass="41742">MNDPAALAARVREGDLRLHELEEHADPETAAAARRKLLEAETDADLGTVGDFSFSAGDAEPNIENMIGGAQLPMGVVGPVPINTDGDSAGGAAGGEHYLPLATTEGALVASVNRGCSVIRTAGGANARVTKSGMTRAPVFRVAGIAEAAEIVEWVQGSIEKLCEKAEGTTNHGELLDITPYVVGDNVFLRFRFDSKDAMGMNMVTIATQAACDLIEEETTASLVALSGNLCSDKKPAAINAIEGRGRSVTADVTIPREVVEERLHTTPEAIAEANTRKNLIGSAKAGSLGFNAHAANTIAAAFLATGQDAAQVVEGSNAITTAEVKDDSLYASLSIASLEVGTVGGGTKLPTQAEALDVLGLSGGGDPPGSNADALAEIIATGALAGELSLLAALASRHLSSAHEDLGR</sequence>
<evidence type="ECO:0000256" key="4">
    <source>
        <dbReference type="ARBA" id="ARBA00049903"/>
    </source>
</evidence>
<dbReference type="Proteomes" id="UP000011645">
    <property type="component" value="Unassembled WGS sequence"/>
</dbReference>
<dbReference type="SUPFAM" id="SSF56542">
    <property type="entry name" value="Substrate-binding domain of HMG-CoA reductase"/>
    <property type="match status" value="1"/>
</dbReference>
<reference evidence="7 9" key="2">
    <citation type="journal article" date="2014" name="PLoS Genet.">
        <title>Phylogenetically driven sequencing of extremely halophilic archaea reveals strategies for static and dynamic osmo-response.</title>
        <authorList>
            <person name="Becker E.A."/>
            <person name="Seitzer P.M."/>
            <person name="Tritt A."/>
            <person name="Larsen D."/>
            <person name="Krusor M."/>
            <person name="Yao A.I."/>
            <person name="Wu D."/>
            <person name="Madern D."/>
            <person name="Eisen J.A."/>
            <person name="Darling A.E."/>
            <person name="Facciotti M.T."/>
        </authorList>
    </citation>
    <scope>NUCLEOTIDE SEQUENCE [LARGE SCALE GENOMIC DNA]</scope>
    <source>
        <strain evidence="7">B3</strain>
        <strain evidence="9">DSM 18796 / CECT 7217 / JCM 14584 / KCTC 4019 / B3</strain>
    </source>
</reference>
<accession>D8JAI9</accession>
<evidence type="ECO:0000256" key="3">
    <source>
        <dbReference type="ARBA" id="ARBA00023002"/>
    </source>
</evidence>
<dbReference type="NCBIfam" id="TIGR00533">
    <property type="entry name" value="HMG_CoA_R_NADP"/>
    <property type="match status" value="1"/>
</dbReference>
<keyword evidence="9" id="KW-1185">Reference proteome</keyword>
<evidence type="ECO:0000313" key="8">
    <source>
        <dbReference type="Proteomes" id="UP000000390"/>
    </source>
</evidence>
<dbReference type="InterPro" id="IPR004554">
    <property type="entry name" value="HMG_CoA_Rdtase_eu_arc"/>
</dbReference>
<dbReference type="PRINTS" id="PR00071">
    <property type="entry name" value="HMGCOARDTASE"/>
</dbReference>
<dbReference type="GO" id="GO:0004420">
    <property type="term" value="F:hydroxymethylglutaryl-CoA reductase (NADPH) activity"/>
    <property type="evidence" value="ECO:0007669"/>
    <property type="project" value="UniProtKB-EC"/>
</dbReference>
<dbReference type="AlphaFoldDB" id="D8JAI9"/>
<dbReference type="PATRIC" id="fig|795797.18.peg.1318"/>
<evidence type="ECO:0000256" key="5">
    <source>
        <dbReference type="RuleBase" id="RU361219"/>
    </source>
</evidence>
<name>D8JAI9_HALJB</name>
<dbReference type="PROSITE" id="PS00318">
    <property type="entry name" value="HMG_COA_REDUCTASE_2"/>
    <property type="match status" value="1"/>
</dbReference>
<dbReference type="Gene3D" id="3.90.770.10">
    <property type="entry name" value="3-hydroxy-3-methylglutaryl-coenzyme A Reductase, Chain A, domain 2"/>
    <property type="match status" value="1"/>
</dbReference>
<dbReference type="GeneID" id="9419125"/>
<dbReference type="GO" id="GO:0008299">
    <property type="term" value="P:isoprenoid biosynthetic process"/>
    <property type="evidence" value="ECO:0007669"/>
    <property type="project" value="InterPro"/>
</dbReference>
<dbReference type="SUPFAM" id="SSF55035">
    <property type="entry name" value="NAD-binding domain of HMG-CoA reductase"/>
    <property type="match status" value="1"/>
</dbReference>
<dbReference type="PROSITE" id="PS50065">
    <property type="entry name" value="HMG_COA_REDUCTASE_4"/>
    <property type="match status" value="1"/>
</dbReference>
<proteinExistence type="inferred from homology"/>
<keyword evidence="2 5" id="KW-0521">NADP</keyword>
<dbReference type="GO" id="GO:0015936">
    <property type="term" value="P:coenzyme A metabolic process"/>
    <property type="evidence" value="ECO:0007669"/>
    <property type="project" value="InterPro"/>
</dbReference>
<dbReference type="PANTHER" id="PTHR10572">
    <property type="entry name" value="3-HYDROXY-3-METHYLGLUTARYL-COENZYME A REDUCTASE"/>
    <property type="match status" value="1"/>
</dbReference>
<dbReference type="PROSITE" id="PS00066">
    <property type="entry name" value="HMG_COA_REDUCTASE_1"/>
    <property type="match status" value="1"/>
</dbReference>
<dbReference type="UniPathway" id="UPA00058">
    <property type="reaction ID" value="UER00103"/>
</dbReference>
<evidence type="ECO:0000256" key="2">
    <source>
        <dbReference type="ARBA" id="ARBA00022857"/>
    </source>
</evidence>
<dbReference type="Pfam" id="PF00368">
    <property type="entry name" value="HMG-CoA_red"/>
    <property type="match status" value="1"/>
</dbReference>
<gene>
    <name evidence="6" type="ordered locus">HacjB3_06610</name>
    <name evidence="7" type="ORF">C497_05012</name>
</gene>
<dbReference type="CDD" id="cd00643">
    <property type="entry name" value="HMG-CoA_reductase_classI"/>
    <property type="match status" value="1"/>
</dbReference>
<comment type="catalytic activity">
    <reaction evidence="4 5">
        <text>(R)-mevalonate + 2 NADP(+) + CoA = (3S)-3-hydroxy-3-methylglutaryl-CoA + 2 NADPH + 2 H(+)</text>
        <dbReference type="Rhea" id="RHEA:15989"/>
        <dbReference type="ChEBI" id="CHEBI:15378"/>
        <dbReference type="ChEBI" id="CHEBI:36464"/>
        <dbReference type="ChEBI" id="CHEBI:43074"/>
        <dbReference type="ChEBI" id="CHEBI:57287"/>
        <dbReference type="ChEBI" id="CHEBI:57783"/>
        <dbReference type="ChEBI" id="CHEBI:58349"/>
        <dbReference type="EC" id="1.1.1.34"/>
    </reaction>
</comment>
<dbReference type="OrthoDB" id="10981at2157"/>
<dbReference type="Proteomes" id="UP000000390">
    <property type="component" value="Chromosome"/>
</dbReference>
<evidence type="ECO:0000313" key="9">
    <source>
        <dbReference type="Proteomes" id="UP000011645"/>
    </source>
</evidence>
<dbReference type="InterPro" id="IPR023076">
    <property type="entry name" value="HMG_CoA_Rdtase_CS"/>
</dbReference>
<dbReference type="InterPro" id="IPR023074">
    <property type="entry name" value="HMG_CoA_Rdtase_cat_sf"/>
</dbReference>
<dbReference type="RefSeq" id="WP_008414963.1">
    <property type="nucleotide sequence ID" value="NC_014297.1"/>
</dbReference>
<dbReference type="Gene3D" id="3.30.70.420">
    <property type="entry name" value="Hydroxymethylglutaryl-CoA reductase, class I/II, NAD/NADP-binding domain"/>
    <property type="match status" value="1"/>
</dbReference>
<comment type="pathway">
    <text evidence="5">Metabolic intermediate biosynthesis; (R)-mevalonate biosynthesis; (R)-mevalonate from acetyl-CoA: step 3/3.</text>
</comment>
<dbReference type="FunFam" id="3.30.70.420:FF:000001">
    <property type="entry name" value="3-hydroxy-3-methylglutaryl coenzyme A reductase"/>
    <property type="match status" value="1"/>
</dbReference>
<protein>
    <recommendedName>
        <fullName evidence="5">3-hydroxy-3-methylglutaryl coenzyme A reductase</fullName>
        <shortName evidence="5">HMG-CoA reductase</shortName>
        <ecNumber evidence="5">1.1.1.34</ecNumber>
    </recommendedName>
</protein>
<evidence type="ECO:0000313" key="7">
    <source>
        <dbReference type="EMBL" id="ELY39507.1"/>
    </source>
</evidence>
<dbReference type="InterPro" id="IPR009029">
    <property type="entry name" value="HMG_CoA_Rdtase_sub-bd_dom_sf"/>
</dbReference>
<dbReference type="InterPro" id="IPR009023">
    <property type="entry name" value="HMG_CoA_Rdtase_NAD(P)-bd_sf"/>
</dbReference>
<dbReference type="STRING" id="795797.HacjB3_06610"/>
<evidence type="ECO:0000313" key="6">
    <source>
        <dbReference type="EMBL" id="ADJ14711.1"/>
    </source>
</evidence>
<reference evidence="6 8" key="1">
    <citation type="journal article" date="2010" name="J. Bacteriol.">
        <title>Complete genome sequence of Halalkalicoccus jeotgali B3(T), an extremely halophilic archaeon.</title>
        <authorList>
            <person name="Roh S.W."/>
            <person name="Nam Y.D."/>
            <person name="Nam S.H."/>
            <person name="Choi S.H."/>
            <person name="Park H.S."/>
            <person name="Bae J.W."/>
        </authorList>
    </citation>
    <scope>NUCLEOTIDE SEQUENCE [LARGE SCALE GENOMIC DNA]</scope>
    <source>
        <strain evidence="6">B3</strain>
        <strain evidence="8">DSM 18796 / CECT 7217 / JCM 14584 / KCTC 4019 / B3</strain>
    </source>
</reference>
<dbReference type="KEGG" id="hje:HacjB3_06610"/>
<organism evidence="6 8">
    <name type="scientific">Halalkalicoccus jeotgali (strain DSM 18796 / CECT 7217 / JCM 14584 / KCTC 4019 / B3)</name>
    <dbReference type="NCBI Taxonomy" id="795797"/>
    <lineage>
        <taxon>Archaea</taxon>
        <taxon>Methanobacteriati</taxon>
        <taxon>Methanobacteriota</taxon>
        <taxon>Stenosarchaea group</taxon>
        <taxon>Halobacteria</taxon>
        <taxon>Halobacteriales</taxon>
        <taxon>Halococcaceae</taxon>
        <taxon>Halalkalicoccus</taxon>
    </lineage>
</organism>
<dbReference type="InterPro" id="IPR002202">
    <property type="entry name" value="HMG_CoA_Rdtase"/>
</dbReference>
<dbReference type="PANTHER" id="PTHR10572:SF24">
    <property type="entry name" value="3-HYDROXY-3-METHYLGLUTARYL-COENZYME A REDUCTASE"/>
    <property type="match status" value="1"/>
</dbReference>
<keyword evidence="3 5" id="KW-0560">Oxidoreductase</keyword>
<comment type="similarity">
    <text evidence="1 5">Belongs to the HMG-CoA reductase family.</text>
</comment>
<evidence type="ECO:0000256" key="1">
    <source>
        <dbReference type="ARBA" id="ARBA00007661"/>
    </source>
</evidence>
<dbReference type="HOGENOM" id="CLU_001734_2_2_2"/>
<dbReference type="eggNOG" id="arCOG04260">
    <property type="taxonomic scope" value="Archaea"/>
</dbReference>
<dbReference type="EMBL" id="AOHV01000014">
    <property type="protein sequence ID" value="ELY39507.1"/>
    <property type="molecule type" value="Genomic_DNA"/>
</dbReference>
<dbReference type="EC" id="1.1.1.34" evidence="5"/>
<dbReference type="EMBL" id="CP002062">
    <property type="protein sequence ID" value="ADJ14711.1"/>
    <property type="molecule type" value="Genomic_DNA"/>
</dbReference>
<dbReference type="GO" id="GO:0016126">
    <property type="term" value="P:sterol biosynthetic process"/>
    <property type="evidence" value="ECO:0007669"/>
    <property type="project" value="TreeGrafter"/>
</dbReference>